<dbReference type="Gene3D" id="3.90.550.10">
    <property type="entry name" value="Spore Coat Polysaccharide Biosynthesis Protein SpsA, Chain A"/>
    <property type="match status" value="1"/>
</dbReference>
<dbReference type="Pfam" id="PF00535">
    <property type="entry name" value="Glycos_transf_2"/>
    <property type="match status" value="1"/>
</dbReference>
<proteinExistence type="predicted"/>
<feature type="domain" description="Glycosyltransferase 2-like" evidence="2">
    <location>
        <begin position="84"/>
        <end position="199"/>
    </location>
</feature>
<reference evidence="3" key="1">
    <citation type="submission" date="2016-10" db="EMBL/GenBank/DDBJ databases">
        <authorList>
            <person name="Benchimol M."/>
            <person name="Almeida L.G."/>
            <person name="Vasconcelos A.T."/>
            <person name="Perreira-Neves A."/>
            <person name="Rosa I.A."/>
            <person name="Tasca T."/>
            <person name="Bogo M.R."/>
            <person name="de Souza W."/>
        </authorList>
    </citation>
    <scope>NUCLEOTIDE SEQUENCE [LARGE SCALE GENOMIC DNA]</scope>
    <source>
        <strain evidence="3">K</strain>
    </source>
</reference>
<evidence type="ECO:0000259" key="2">
    <source>
        <dbReference type="Pfam" id="PF00535"/>
    </source>
</evidence>
<dbReference type="PANTHER" id="PTHR43685">
    <property type="entry name" value="GLYCOSYLTRANSFERASE"/>
    <property type="match status" value="1"/>
</dbReference>
<dbReference type="VEuPathDB" id="TrichDB:TRFO_11690"/>
<dbReference type="GeneID" id="94830883"/>
<organism evidence="3 4">
    <name type="scientific">Tritrichomonas foetus</name>
    <dbReference type="NCBI Taxonomy" id="1144522"/>
    <lineage>
        <taxon>Eukaryota</taxon>
        <taxon>Metamonada</taxon>
        <taxon>Parabasalia</taxon>
        <taxon>Tritrichomonadida</taxon>
        <taxon>Tritrichomonadidae</taxon>
        <taxon>Tritrichomonas</taxon>
    </lineage>
</organism>
<dbReference type="InterPro" id="IPR050834">
    <property type="entry name" value="Glycosyltransf_2"/>
</dbReference>
<dbReference type="RefSeq" id="XP_068346811.1">
    <property type="nucleotide sequence ID" value="XM_068496179.1"/>
</dbReference>
<evidence type="ECO:0000313" key="4">
    <source>
        <dbReference type="Proteomes" id="UP000179807"/>
    </source>
</evidence>
<dbReference type="Proteomes" id="UP000179807">
    <property type="component" value="Unassembled WGS sequence"/>
</dbReference>
<gene>
    <name evidence="3" type="ORF">TRFO_11690</name>
</gene>
<evidence type="ECO:0000313" key="3">
    <source>
        <dbReference type="EMBL" id="OHS93674.1"/>
    </source>
</evidence>
<protein>
    <recommendedName>
        <fullName evidence="2">Glycosyltransferase 2-like domain-containing protein</fullName>
    </recommendedName>
</protein>
<dbReference type="PANTHER" id="PTHR43685:SF2">
    <property type="entry name" value="GLYCOSYLTRANSFERASE 2-LIKE DOMAIN-CONTAINING PROTEIN"/>
    <property type="match status" value="1"/>
</dbReference>
<sequence length="329" mass="39252">MIILSLLSFFLSWAYLYFTASVFVLGDDRYLKTSIPTPKFAQSTYIFLNRGKSLLQTSDYFRKRLANIEFLRDYSLKNRTASFSLVIPTFERYRCLNRSFYRIMQYRPPNTEIIVSDDSSKTEEKVKLLNEIADNYFTQDVYVIRHINNSGAFHTKLDGFLYAIGSHIMSLDDDDTFDPPFYIEMAQNIDEKYDFIMPLHFGSLRWIRLPYHSLRQFISSYHNHVTFAFRRKLMEDVDYPFYDIPIIRDDCPLMVPLYIKTNMVNVKYYHNSGHYWVDDYFKEGHEGSKMAQKDKIRNGRTFLIEYATKINRLDTIPYIKSTYMENRLD</sequence>
<comment type="caution">
    <text evidence="3">The sequence shown here is derived from an EMBL/GenBank/DDBJ whole genome shotgun (WGS) entry which is preliminary data.</text>
</comment>
<dbReference type="AlphaFoldDB" id="A0A1J4J2T7"/>
<comment type="function">
    <text evidence="1">Dolichyl-phosphate beta-glucosyltransferase involved in the glycosylation of glycoproteins through the synthesis of dolichyl beta-D-glucosyl phosphate which serves as a sugar donor for transfer of three glucose residues to the Man-9-GlcNAc-2-PP-dolichol precursor to N-glycans.</text>
</comment>
<dbReference type="EMBL" id="MLAK01001382">
    <property type="protein sequence ID" value="OHS93674.1"/>
    <property type="molecule type" value="Genomic_DNA"/>
</dbReference>
<dbReference type="SUPFAM" id="SSF53448">
    <property type="entry name" value="Nucleotide-diphospho-sugar transferases"/>
    <property type="match status" value="1"/>
</dbReference>
<accession>A0A1J4J2T7</accession>
<evidence type="ECO:0000256" key="1">
    <source>
        <dbReference type="ARBA" id="ARBA00003301"/>
    </source>
</evidence>
<name>A0A1J4J2T7_9EUKA</name>
<dbReference type="InterPro" id="IPR001173">
    <property type="entry name" value="Glyco_trans_2-like"/>
</dbReference>
<keyword evidence="4" id="KW-1185">Reference proteome</keyword>
<dbReference type="InterPro" id="IPR029044">
    <property type="entry name" value="Nucleotide-diphossugar_trans"/>
</dbReference>